<dbReference type="PATRIC" id="fig|1618481.3.peg.341"/>
<evidence type="ECO:0000313" key="8">
    <source>
        <dbReference type="EMBL" id="KKQ38320.1"/>
    </source>
</evidence>
<proteinExistence type="inferred from homology"/>
<dbReference type="InterPro" id="IPR019906">
    <property type="entry name" value="Ribosomal_uL6_bac-type"/>
</dbReference>
<sequence length="199" mass="21891">MIKHEKNVLVVSYYFIFGKMSKIGQKIIIVPASVHVEIQDKTIVVKGSKGTISFTLPRFLSVTQTAGSLLVERKGDTKIQKSSHGLFRSLIANAVSGVETVWSKRLEVIGTGFNVKKQEKGIVLKLGLSHLVVFSPPDEIQLATEENNIIIVSGVDKQKVGEVAQQIKSIKKPDIYKGKGIRYEGEHIKLKPGKKAKTA</sequence>
<dbReference type="GO" id="GO:0019843">
    <property type="term" value="F:rRNA binding"/>
    <property type="evidence" value="ECO:0007669"/>
    <property type="project" value="UniProtKB-UniRule"/>
</dbReference>
<dbReference type="PIRSF" id="PIRSF002162">
    <property type="entry name" value="Ribosomal_L6"/>
    <property type="match status" value="1"/>
</dbReference>
<dbReference type="Pfam" id="PF00347">
    <property type="entry name" value="Ribosomal_L6"/>
    <property type="match status" value="2"/>
</dbReference>
<keyword evidence="1 5" id="KW-0689">Ribosomal protein</keyword>
<accession>A0A0G0HIC0</accession>
<dbReference type="InterPro" id="IPR036789">
    <property type="entry name" value="Ribosomal_uL6-like_a/b-dom_sf"/>
</dbReference>
<dbReference type="PRINTS" id="PR00059">
    <property type="entry name" value="RIBOSOMALL6"/>
</dbReference>
<evidence type="ECO:0000313" key="9">
    <source>
        <dbReference type="Proteomes" id="UP000034471"/>
    </source>
</evidence>
<name>A0A0G0HIC0_9BACT</name>
<comment type="similarity">
    <text evidence="5">Belongs to the universal ribosomal protein uL6 family.</text>
</comment>
<evidence type="ECO:0000256" key="6">
    <source>
        <dbReference type="RuleBase" id="RU003870"/>
    </source>
</evidence>
<evidence type="ECO:0000256" key="1">
    <source>
        <dbReference type="ARBA" id="ARBA00022980"/>
    </source>
</evidence>
<dbReference type="PANTHER" id="PTHR11655">
    <property type="entry name" value="60S/50S RIBOSOMAL PROTEIN L6/L9"/>
    <property type="match status" value="1"/>
</dbReference>
<dbReference type="Gene3D" id="3.90.930.12">
    <property type="entry name" value="Ribosomal protein L6, alpha-beta domain"/>
    <property type="match status" value="2"/>
</dbReference>
<keyword evidence="2 5" id="KW-0687">Ribonucleoprotein</keyword>
<dbReference type="SUPFAM" id="SSF56053">
    <property type="entry name" value="Ribosomal protein L6"/>
    <property type="match status" value="2"/>
</dbReference>
<feature type="domain" description="Large ribosomal subunit protein uL6 alpha-beta" evidence="7">
    <location>
        <begin position="30"/>
        <end position="99"/>
    </location>
</feature>
<dbReference type="InterPro" id="IPR002358">
    <property type="entry name" value="Ribosomal_uL6_CS"/>
</dbReference>
<dbReference type="STRING" id="1618481.US54_C0012G0017"/>
<keyword evidence="6" id="KW-0694">RNA-binding</keyword>
<reference evidence="8 9" key="1">
    <citation type="journal article" date="2015" name="Nature">
        <title>rRNA introns, odd ribosomes, and small enigmatic genomes across a large radiation of phyla.</title>
        <authorList>
            <person name="Brown C.T."/>
            <person name="Hug L.A."/>
            <person name="Thomas B.C."/>
            <person name="Sharon I."/>
            <person name="Castelle C.J."/>
            <person name="Singh A."/>
            <person name="Wilkins M.J."/>
            <person name="Williams K.H."/>
            <person name="Banfield J.F."/>
        </authorList>
    </citation>
    <scope>NUCLEOTIDE SEQUENCE [LARGE SCALE GENOMIC DNA]</scope>
</reference>
<dbReference type="InterPro" id="IPR000702">
    <property type="entry name" value="Ribosomal_uL6-like"/>
</dbReference>
<dbReference type="PROSITE" id="PS00525">
    <property type="entry name" value="RIBOSOMAL_L6_1"/>
    <property type="match status" value="1"/>
</dbReference>
<dbReference type="NCBIfam" id="TIGR03654">
    <property type="entry name" value="L6_bact"/>
    <property type="match status" value="1"/>
</dbReference>
<gene>
    <name evidence="8" type="ORF">US54_C0012G0017</name>
</gene>
<evidence type="ECO:0000256" key="4">
    <source>
        <dbReference type="NCBIfam" id="TIGR03654"/>
    </source>
</evidence>
<dbReference type="AlphaFoldDB" id="A0A0G0HIC0"/>
<evidence type="ECO:0000256" key="5">
    <source>
        <dbReference type="RuleBase" id="RU003869"/>
    </source>
</evidence>
<dbReference type="GO" id="GO:0022625">
    <property type="term" value="C:cytosolic large ribosomal subunit"/>
    <property type="evidence" value="ECO:0007669"/>
    <property type="project" value="UniProtKB-UniRule"/>
</dbReference>
<evidence type="ECO:0000259" key="7">
    <source>
        <dbReference type="Pfam" id="PF00347"/>
    </source>
</evidence>
<dbReference type="InterPro" id="IPR020040">
    <property type="entry name" value="Ribosomal_uL6_a/b-dom"/>
</dbReference>
<comment type="function">
    <text evidence="6">This protein binds to the 23S rRNA, and is important in its secondary structure. It is located near the subunit interface in the base of the L7/L12 stalk, and near the tRNA binding site of the peptidyltransferase center.</text>
</comment>
<dbReference type="GO" id="GO:0003735">
    <property type="term" value="F:structural constituent of ribosome"/>
    <property type="evidence" value="ECO:0007669"/>
    <property type="project" value="UniProtKB-UniRule"/>
</dbReference>
<keyword evidence="6" id="KW-0699">rRNA-binding</keyword>
<evidence type="ECO:0000256" key="3">
    <source>
        <dbReference type="ARBA" id="ARBA00035454"/>
    </source>
</evidence>
<protein>
    <recommendedName>
        <fullName evidence="3 4">50S ribosomal protein L6</fullName>
    </recommendedName>
</protein>
<comment type="caution">
    <text evidence="8">The sequence shown here is derived from an EMBL/GenBank/DDBJ whole genome shotgun (WGS) entry which is preliminary data.</text>
</comment>
<feature type="domain" description="Large ribosomal subunit protein uL6 alpha-beta" evidence="7">
    <location>
        <begin position="109"/>
        <end position="183"/>
    </location>
</feature>
<dbReference type="GO" id="GO:0002181">
    <property type="term" value="P:cytoplasmic translation"/>
    <property type="evidence" value="ECO:0007669"/>
    <property type="project" value="TreeGrafter"/>
</dbReference>
<evidence type="ECO:0000256" key="2">
    <source>
        <dbReference type="ARBA" id="ARBA00023274"/>
    </source>
</evidence>
<organism evidence="8 9">
    <name type="scientific">Candidatus Roizmanbacteria bacterium GW2011_GWA2_37_7</name>
    <dbReference type="NCBI Taxonomy" id="1618481"/>
    <lineage>
        <taxon>Bacteria</taxon>
        <taxon>Candidatus Roizmaniibacteriota</taxon>
    </lineage>
</organism>
<dbReference type="EMBL" id="LBTJ01000012">
    <property type="protein sequence ID" value="KKQ38320.1"/>
    <property type="molecule type" value="Genomic_DNA"/>
</dbReference>
<dbReference type="PANTHER" id="PTHR11655:SF14">
    <property type="entry name" value="LARGE RIBOSOMAL SUBUNIT PROTEIN UL6M"/>
    <property type="match status" value="1"/>
</dbReference>
<dbReference type="Proteomes" id="UP000034471">
    <property type="component" value="Unassembled WGS sequence"/>
</dbReference>